<evidence type="ECO:0000256" key="5">
    <source>
        <dbReference type="SAM" id="Phobius"/>
    </source>
</evidence>
<feature type="transmembrane region" description="Helical" evidence="5">
    <location>
        <begin position="9"/>
        <end position="38"/>
    </location>
</feature>
<dbReference type="InterPro" id="IPR015943">
    <property type="entry name" value="WD40/YVTN_repeat-like_dom_sf"/>
</dbReference>
<evidence type="ECO:0000256" key="1">
    <source>
        <dbReference type="ARBA" id="ARBA00004141"/>
    </source>
</evidence>
<protein>
    <submittedName>
        <fullName evidence="6">Disulfide bond formation protein B</fullName>
    </submittedName>
</protein>
<dbReference type="Gene3D" id="2.130.10.10">
    <property type="entry name" value="YVTN repeat-like/Quinoprotein amine dehydrogenase"/>
    <property type="match status" value="1"/>
</dbReference>
<keyword evidence="4 5" id="KW-0472">Membrane</keyword>
<dbReference type="SUPFAM" id="SSF158442">
    <property type="entry name" value="DsbB-like"/>
    <property type="match status" value="1"/>
</dbReference>
<dbReference type="InterPro" id="IPR003752">
    <property type="entry name" value="DiS_bond_form_DsbB/BdbC"/>
</dbReference>
<accession>A0ABY3G5W4</accession>
<evidence type="ECO:0000256" key="2">
    <source>
        <dbReference type="ARBA" id="ARBA00022692"/>
    </source>
</evidence>
<comment type="subcellular location">
    <subcellularLocation>
        <location evidence="1">Membrane</location>
        <topology evidence="1">Multi-pass membrane protein</topology>
    </subcellularLocation>
</comment>
<sequence>MCDINKTKFFYFLMCLAGFLIILLPVGIANLIFGYVLADSPCTSCWGQRESMVFIGVAALFIVRYGVKGKFLAFLLIATAFGLWQSFNHIAGHAHRDLDQGFGLPIFGLHTYFWAEVVFWAVVLLLGVIFAFAPKFGSFEKEMEGSSFRQLTKFNLIAMSITALIIASNVFQAFVSTGIPPYSGQGDPVRFSLNPKYIIWDDSGWNKRWNGISFLGKRDVKEPDFAFAPASDKLGIKFDNNISNSPFTHIDENLKIINEMKIDIAKPLNTLDYINGEYVASSKYDVYFLDDSFKIKEDFILDPYFSATINPIVGIIPYLDDKYILMGSNKTFLRFGKNPNADDALQYADFMKGSDKFEGQGKDLGRGRIDTIRAKFNHIASTATDNDFMYVATTPNNKDMKTFVISKISLADRVLSAEFTPKAKLKENKTLGDLYITSMTYKDGKLYALSKNHNVIAVIDLDKEEIVKTISFPENITNARSLFFKNGKINILSYQDNANILYTLD</sequence>
<dbReference type="Proteomes" id="UP000321614">
    <property type="component" value="Unassembled WGS sequence"/>
</dbReference>
<evidence type="ECO:0000256" key="4">
    <source>
        <dbReference type="ARBA" id="ARBA00023136"/>
    </source>
</evidence>
<keyword evidence="3 5" id="KW-1133">Transmembrane helix</keyword>
<reference evidence="6 7" key="1">
    <citation type="submission" date="2019-07" db="EMBL/GenBank/DDBJ databases">
        <title>Rapid identification of Enteric Bacteria from Whole Genome Sequences (WGS) using Average Nucleotide Identity (ANI).</title>
        <authorList>
            <person name="Lane C."/>
        </authorList>
    </citation>
    <scope>NUCLEOTIDE SEQUENCE [LARGE SCALE GENOMIC DNA]</scope>
    <source>
        <strain evidence="6 7">2011D-8905</strain>
    </source>
</reference>
<evidence type="ECO:0000313" key="6">
    <source>
        <dbReference type="EMBL" id="TWO26542.1"/>
    </source>
</evidence>
<dbReference type="Pfam" id="PF02600">
    <property type="entry name" value="DsbB"/>
    <property type="match status" value="1"/>
</dbReference>
<organism evidence="6 7">
    <name type="scientific">Campylobacter insulaenigrae</name>
    <dbReference type="NCBI Taxonomy" id="260714"/>
    <lineage>
        <taxon>Bacteria</taxon>
        <taxon>Pseudomonadati</taxon>
        <taxon>Campylobacterota</taxon>
        <taxon>Epsilonproteobacteria</taxon>
        <taxon>Campylobacterales</taxon>
        <taxon>Campylobacteraceae</taxon>
        <taxon>Campylobacter</taxon>
    </lineage>
</organism>
<feature type="transmembrane region" description="Helical" evidence="5">
    <location>
        <begin position="111"/>
        <end position="133"/>
    </location>
</feature>
<proteinExistence type="predicted"/>
<keyword evidence="7" id="KW-1185">Reference proteome</keyword>
<evidence type="ECO:0000313" key="7">
    <source>
        <dbReference type="Proteomes" id="UP000321614"/>
    </source>
</evidence>
<name>A0ABY3G5W4_9BACT</name>
<evidence type="ECO:0000256" key="3">
    <source>
        <dbReference type="ARBA" id="ARBA00022989"/>
    </source>
</evidence>
<dbReference type="SUPFAM" id="SSF101898">
    <property type="entry name" value="NHL repeat"/>
    <property type="match status" value="1"/>
</dbReference>
<dbReference type="RefSeq" id="WP_147500622.1">
    <property type="nucleotide sequence ID" value="NZ_JANPQO010000013.1"/>
</dbReference>
<feature type="transmembrane region" description="Helical" evidence="5">
    <location>
        <begin position="50"/>
        <end position="67"/>
    </location>
</feature>
<feature type="transmembrane region" description="Helical" evidence="5">
    <location>
        <begin position="154"/>
        <end position="175"/>
    </location>
</feature>
<dbReference type="Gene3D" id="1.20.1550.10">
    <property type="entry name" value="DsbB-like"/>
    <property type="match status" value="1"/>
</dbReference>
<keyword evidence="2 5" id="KW-0812">Transmembrane</keyword>
<dbReference type="InterPro" id="IPR023380">
    <property type="entry name" value="DsbB-like_sf"/>
</dbReference>
<feature type="transmembrane region" description="Helical" evidence="5">
    <location>
        <begin position="72"/>
        <end position="91"/>
    </location>
</feature>
<dbReference type="EMBL" id="VOAW01000011">
    <property type="protein sequence ID" value="TWO26542.1"/>
    <property type="molecule type" value="Genomic_DNA"/>
</dbReference>
<gene>
    <name evidence="6" type="ORF">ZA01_03280</name>
</gene>
<comment type="caution">
    <text evidence="6">The sequence shown here is derived from an EMBL/GenBank/DDBJ whole genome shotgun (WGS) entry which is preliminary data.</text>
</comment>